<feature type="domain" description="Peptidase M28" evidence="2">
    <location>
        <begin position="296"/>
        <end position="509"/>
    </location>
</feature>
<dbReference type="Proteomes" id="UP000505355">
    <property type="component" value="Chromosome"/>
</dbReference>
<dbReference type="InterPro" id="IPR045175">
    <property type="entry name" value="M28_fam"/>
</dbReference>
<dbReference type="GO" id="GO:0008235">
    <property type="term" value="F:metalloexopeptidase activity"/>
    <property type="evidence" value="ECO:0007669"/>
    <property type="project" value="InterPro"/>
</dbReference>
<dbReference type="PROSITE" id="PS51257">
    <property type="entry name" value="PROKAR_LIPOPROTEIN"/>
    <property type="match status" value="1"/>
</dbReference>
<name>A0A7D4QX66_9SPHI</name>
<dbReference type="SUPFAM" id="SSF53187">
    <property type="entry name" value="Zn-dependent exopeptidases"/>
    <property type="match status" value="1"/>
</dbReference>
<evidence type="ECO:0000256" key="1">
    <source>
        <dbReference type="SAM" id="SignalP"/>
    </source>
</evidence>
<dbReference type="PANTHER" id="PTHR12147:SF26">
    <property type="entry name" value="PEPTIDASE M28 DOMAIN-CONTAINING PROTEIN"/>
    <property type="match status" value="1"/>
</dbReference>
<dbReference type="Pfam" id="PF04389">
    <property type="entry name" value="Peptidase_M28"/>
    <property type="match status" value="1"/>
</dbReference>
<dbReference type="KEGG" id="mmab:HQ865_23875"/>
<gene>
    <name evidence="3" type="ORF">HQ865_23875</name>
</gene>
<dbReference type="InterPro" id="IPR007484">
    <property type="entry name" value="Peptidase_M28"/>
</dbReference>
<proteinExistence type="predicted"/>
<accession>A0A7D4QX66</accession>
<feature type="chain" id="PRO_5028948306" evidence="1">
    <location>
        <begin position="20"/>
        <end position="537"/>
    </location>
</feature>
<feature type="signal peptide" evidence="1">
    <location>
        <begin position="1"/>
        <end position="19"/>
    </location>
</feature>
<evidence type="ECO:0000313" key="3">
    <source>
        <dbReference type="EMBL" id="QKJ32669.1"/>
    </source>
</evidence>
<dbReference type="Gene3D" id="3.40.630.10">
    <property type="entry name" value="Zn peptidases"/>
    <property type="match status" value="2"/>
</dbReference>
<sequence>MKKTATWVAAMAIAATACAQQKPDQNAIKYSKLITAEFAKQQLSVIAADDMEGRETGQPGAEKAAKYIAGEYKKLGLLPANKGSYFLDVPLTQTSFKVSNFTVNGKALTMGKDFYATGGAPTTTVKADDIVYVGYGTDAELTADLKGKVVLVMNENPPGAAPATPPAGGAGGRRGGMMNPRMRAIMEKGPSLILSASPTVAQMAPRFAFQHPGVALKREPGAAAPAGGGRGGNAMGGVVTINITTDVADQLLKATGKTYAALKTAIDGGAPQSQTVKASVNTSFGTETKDVMSADIVAMIPGNDPKLKDEVLVFSAHYDHIGLNLAPDAKDKVNNGADDDGSGTTGILTIARAFAQAQKDGHGPRRTILFLGNVGEEKGLLGSEYYTEHPVFPLANTITDLNIDMIGRIGDDYKGNPDSANYVFPIGSAMLSSTLHQITEDANNLYTHLKLDYRYDDLNDKNRFYYRSDHYNFAKHGVPIVFWFNGTHADYHGAGDEVSKINFPLLAKRAQHAYFMGWELANRDARPVVDAKDAPKN</sequence>
<evidence type="ECO:0000313" key="4">
    <source>
        <dbReference type="Proteomes" id="UP000505355"/>
    </source>
</evidence>
<dbReference type="AlphaFoldDB" id="A0A7D4QX66"/>
<dbReference type="RefSeq" id="WP_173417317.1">
    <property type="nucleotide sequence ID" value="NZ_CP054139.1"/>
</dbReference>
<keyword evidence="1" id="KW-0732">Signal</keyword>
<dbReference type="EMBL" id="CP054139">
    <property type="protein sequence ID" value="QKJ32669.1"/>
    <property type="molecule type" value="Genomic_DNA"/>
</dbReference>
<protein>
    <submittedName>
        <fullName evidence="3">M28 family peptidase</fullName>
    </submittedName>
</protein>
<reference evidence="3 4" key="1">
    <citation type="submission" date="2020-05" db="EMBL/GenBank/DDBJ databases">
        <title>Mucilaginibacter mali sp. nov.</title>
        <authorList>
            <person name="Kim H.S."/>
            <person name="Lee K.C."/>
            <person name="Suh M.K."/>
            <person name="Kim J.-S."/>
            <person name="Han K.-I."/>
            <person name="Eom M.K."/>
            <person name="Shin Y.K."/>
            <person name="Lee J.-S."/>
        </authorList>
    </citation>
    <scope>NUCLEOTIDE SEQUENCE [LARGE SCALE GENOMIC DNA]</scope>
    <source>
        <strain evidence="3 4">G2-14</strain>
    </source>
</reference>
<evidence type="ECO:0000259" key="2">
    <source>
        <dbReference type="Pfam" id="PF04389"/>
    </source>
</evidence>
<keyword evidence="4" id="KW-1185">Reference proteome</keyword>
<dbReference type="GO" id="GO:0006508">
    <property type="term" value="P:proteolysis"/>
    <property type="evidence" value="ECO:0007669"/>
    <property type="project" value="InterPro"/>
</dbReference>
<dbReference type="PANTHER" id="PTHR12147">
    <property type="entry name" value="METALLOPEPTIDASE M28 FAMILY MEMBER"/>
    <property type="match status" value="1"/>
</dbReference>
<organism evidence="3 4">
    <name type="scientific">Mucilaginibacter mali</name>
    <dbReference type="NCBI Taxonomy" id="2740462"/>
    <lineage>
        <taxon>Bacteria</taxon>
        <taxon>Pseudomonadati</taxon>
        <taxon>Bacteroidota</taxon>
        <taxon>Sphingobacteriia</taxon>
        <taxon>Sphingobacteriales</taxon>
        <taxon>Sphingobacteriaceae</taxon>
        <taxon>Mucilaginibacter</taxon>
    </lineage>
</organism>